<keyword evidence="4" id="KW-1185">Reference proteome</keyword>
<name>A0ABV9Q693_9BACL</name>
<protein>
    <submittedName>
        <fullName evidence="3">Uncharacterized protein</fullName>
    </submittedName>
</protein>
<evidence type="ECO:0000256" key="1">
    <source>
        <dbReference type="SAM" id="MobiDB-lite"/>
    </source>
</evidence>
<sequence>MASKERWMKAMVLGYLLLLFVGSFVWIALLKSGTLNDAALGAVNLSLFREFQYYAFSGVIGGTLYCLRLFYWYNIHDKLNIHKWWLWYFLRPIMSGGTAVMTVLLFQSGILLIDISDSLIPKIALSFLIGYGFGKVMDKLDGLTETLFNGRTNPDQRPQEPSRTSDPPTGNM</sequence>
<dbReference type="Proteomes" id="UP001596002">
    <property type="component" value="Unassembled WGS sequence"/>
</dbReference>
<dbReference type="RefSeq" id="WP_380027860.1">
    <property type="nucleotide sequence ID" value="NZ_JBHSHC010000128.1"/>
</dbReference>
<feature type="transmembrane region" description="Helical" evidence="2">
    <location>
        <begin position="12"/>
        <end position="31"/>
    </location>
</feature>
<reference evidence="4" key="1">
    <citation type="journal article" date="2019" name="Int. J. Syst. Evol. Microbiol.">
        <title>The Global Catalogue of Microorganisms (GCM) 10K type strain sequencing project: providing services to taxonomists for standard genome sequencing and annotation.</title>
        <authorList>
            <consortium name="The Broad Institute Genomics Platform"/>
            <consortium name="The Broad Institute Genome Sequencing Center for Infectious Disease"/>
            <person name="Wu L."/>
            <person name="Ma J."/>
        </authorList>
    </citation>
    <scope>NUCLEOTIDE SEQUENCE [LARGE SCALE GENOMIC DNA]</scope>
    <source>
        <strain evidence="4">WYCCWR 12678</strain>
    </source>
</reference>
<keyword evidence="2" id="KW-1133">Transmembrane helix</keyword>
<feature type="transmembrane region" description="Helical" evidence="2">
    <location>
        <begin position="51"/>
        <end position="73"/>
    </location>
</feature>
<evidence type="ECO:0000313" key="4">
    <source>
        <dbReference type="Proteomes" id="UP001596002"/>
    </source>
</evidence>
<comment type="caution">
    <text evidence="3">The sequence shown here is derived from an EMBL/GenBank/DDBJ whole genome shotgun (WGS) entry which is preliminary data.</text>
</comment>
<dbReference type="EMBL" id="JBHSHC010000128">
    <property type="protein sequence ID" value="MFC4769394.1"/>
    <property type="molecule type" value="Genomic_DNA"/>
</dbReference>
<feature type="region of interest" description="Disordered" evidence="1">
    <location>
        <begin position="149"/>
        <end position="172"/>
    </location>
</feature>
<keyword evidence="2" id="KW-0812">Transmembrane</keyword>
<evidence type="ECO:0000256" key="2">
    <source>
        <dbReference type="SAM" id="Phobius"/>
    </source>
</evidence>
<keyword evidence="2" id="KW-0472">Membrane</keyword>
<organism evidence="3 4">
    <name type="scientific">Effusibacillus consociatus</name>
    <dbReference type="NCBI Taxonomy" id="1117041"/>
    <lineage>
        <taxon>Bacteria</taxon>
        <taxon>Bacillati</taxon>
        <taxon>Bacillota</taxon>
        <taxon>Bacilli</taxon>
        <taxon>Bacillales</taxon>
        <taxon>Alicyclobacillaceae</taxon>
        <taxon>Effusibacillus</taxon>
    </lineage>
</organism>
<feature type="transmembrane region" description="Helical" evidence="2">
    <location>
        <begin position="85"/>
        <end position="113"/>
    </location>
</feature>
<proteinExistence type="predicted"/>
<accession>A0ABV9Q693</accession>
<evidence type="ECO:0000313" key="3">
    <source>
        <dbReference type="EMBL" id="MFC4769394.1"/>
    </source>
</evidence>
<gene>
    <name evidence="3" type="ORF">ACFO8Q_18860</name>
</gene>